<dbReference type="InterPro" id="IPR044142">
    <property type="entry name" value="AhpF_NTD_N"/>
</dbReference>
<dbReference type="EMBL" id="QOUX01000023">
    <property type="protein sequence ID" value="RXJ02568.1"/>
    <property type="molecule type" value="Genomic_DNA"/>
</dbReference>
<dbReference type="GO" id="GO:0016668">
    <property type="term" value="F:oxidoreductase activity, acting on a sulfur group of donors, NAD(P) as acceptor"/>
    <property type="evidence" value="ECO:0007669"/>
    <property type="project" value="UniProtKB-ARBA"/>
</dbReference>
<evidence type="ECO:0000256" key="1">
    <source>
        <dbReference type="ARBA" id="ARBA00009333"/>
    </source>
</evidence>
<dbReference type="GO" id="GO:0005829">
    <property type="term" value="C:cytosol"/>
    <property type="evidence" value="ECO:0007669"/>
    <property type="project" value="UniProtKB-ARBA"/>
</dbReference>
<keyword evidence="6" id="KW-0560">Oxidoreductase</keyword>
<name>A0A4Q0VXS8_9BACI</name>
<dbReference type="SUPFAM" id="SSF51905">
    <property type="entry name" value="FAD/NAD(P)-binding domain"/>
    <property type="match status" value="1"/>
</dbReference>
<dbReference type="FunFam" id="3.50.50.60:FF:000007">
    <property type="entry name" value="Alkyl hydroperoxide reductase, F subunit"/>
    <property type="match status" value="1"/>
</dbReference>
<dbReference type="GO" id="GO:0051287">
    <property type="term" value="F:NAD binding"/>
    <property type="evidence" value="ECO:0007669"/>
    <property type="project" value="InterPro"/>
</dbReference>
<feature type="disulfide bond" description="Redox-active" evidence="16">
    <location>
        <begin position="337"/>
        <end position="340"/>
    </location>
</feature>
<keyword evidence="5 15" id="KW-0274">FAD</keyword>
<comment type="subunit">
    <text evidence="2">Homodimer.</text>
</comment>
<dbReference type="GO" id="GO:0008137">
    <property type="term" value="F:NADH dehydrogenase (ubiquinone) activity"/>
    <property type="evidence" value="ECO:0007669"/>
    <property type="project" value="UniProtKB-EC"/>
</dbReference>
<dbReference type="PRINTS" id="PR00368">
    <property type="entry name" value="FADPNR"/>
</dbReference>
<keyword evidence="20" id="KW-1185">Reference proteome</keyword>
<dbReference type="Proteomes" id="UP000290649">
    <property type="component" value="Unassembled WGS sequence"/>
</dbReference>
<dbReference type="PROSITE" id="PS51354">
    <property type="entry name" value="GLUTAREDOXIN_2"/>
    <property type="match status" value="1"/>
</dbReference>
<comment type="function">
    <text evidence="12">Transfer of electrons from NADH to the respiratory chain. The immediate electron acceptor for the enzyme is believed to be ubiquinone.</text>
</comment>
<evidence type="ECO:0000256" key="10">
    <source>
        <dbReference type="ARBA" id="ARBA00023284"/>
    </source>
</evidence>
<evidence type="ECO:0000259" key="18">
    <source>
        <dbReference type="Pfam" id="PF13192"/>
    </source>
</evidence>
<keyword evidence="9 16" id="KW-1015">Disulfide bond</keyword>
<dbReference type="InterPro" id="IPR012081">
    <property type="entry name" value="Alkyl_hydroperoxide_Rdtase_suF"/>
</dbReference>
<dbReference type="EC" id="7.1.1.2" evidence="3"/>
<evidence type="ECO:0000256" key="6">
    <source>
        <dbReference type="ARBA" id="ARBA00023002"/>
    </source>
</evidence>
<evidence type="ECO:0000256" key="3">
    <source>
        <dbReference type="ARBA" id="ARBA00012944"/>
    </source>
</evidence>
<dbReference type="InterPro" id="IPR050097">
    <property type="entry name" value="Ferredoxin-NADP_redctase_2"/>
</dbReference>
<keyword evidence="10 16" id="KW-0676">Redox-active center</keyword>
<evidence type="ECO:0000256" key="11">
    <source>
        <dbReference type="ARBA" id="ARBA00049551"/>
    </source>
</evidence>
<feature type="domain" description="Thioredoxin-like fold" evidence="18">
    <location>
        <begin position="124"/>
        <end position="193"/>
    </location>
</feature>
<proteinExistence type="inferred from homology"/>
<evidence type="ECO:0000256" key="7">
    <source>
        <dbReference type="ARBA" id="ARBA00023027"/>
    </source>
</evidence>
<dbReference type="RefSeq" id="WP_129077413.1">
    <property type="nucleotide sequence ID" value="NZ_QOUX01000023.1"/>
</dbReference>
<evidence type="ECO:0000256" key="8">
    <source>
        <dbReference type="ARBA" id="ARBA00023075"/>
    </source>
</evidence>
<dbReference type="Pfam" id="PF07992">
    <property type="entry name" value="Pyr_redox_2"/>
    <property type="match status" value="1"/>
</dbReference>
<dbReference type="PANTHER" id="PTHR48105">
    <property type="entry name" value="THIOREDOXIN REDUCTASE 1-RELATED-RELATED"/>
    <property type="match status" value="1"/>
</dbReference>
<sequence length="509" mass="55162">MILESDIKAQLNQYLQLLEGDIVLKVSAGSDETSTKMVALVDEIASMSPRISVEHTELYRTPSFSVNRVGEDTGVVFAGIPLGHEFTSLVLALLQVSGRAPKVDQKIIDQVKNIKGEYDFETYVSLSCHNCPDVVQALNMMSVLNPGITHTMIDGAAFKHEVEARNVMNVPSIFVNGEFFGGGRMTIEEILAKLGSGPDASEFADKEPFDVLVVGGGPAGSSAAIYAARKGIRTGIVAERFGGQVLDTMSIENFISMKYTEGPKLVASLEEHVKEYNIDVMNLQRAKRIEKKDLFELELENGAVLKSKSVIISTGARWRNVGVPGEQEFKNKGVAYCPHCDGPLFEGKDVAVIGGGNSGVEAAIDLAGIVNHVTVLEFMPELKADDVLQKRLYSLPNVSVLKNVQTKEITGTDKVNGISYIDRDTEKVHHIELQGVFVQIGLVPNTDWLGETVERTRFGEIVVDKHGATNVPGLFAAGDCTNSPYKQIIISMGSGANAALGAFDYLIRN</sequence>
<evidence type="ECO:0000256" key="13">
    <source>
        <dbReference type="ARBA" id="ARBA00074388"/>
    </source>
</evidence>
<organism evidence="19 20">
    <name type="scientific">Anaerobacillus alkaliphilus</name>
    <dbReference type="NCBI Taxonomy" id="1548597"/>
    <lineage>
        <taxon>Bacteria</taxon>
        <taxon>Bacillati</taxon>
        <taxon>Bacillota</taxon>
        <taxon>Bacilli</taxon>
        <taxon>Bacillales</taxon>
        <taxon>Bacillaceae</taxon>
        <taxon>Anaerobacillus</taxon>
    </lineage>
</organism>
<dbReference type="GO" id="GO:0000302">
    <property type="term" value="P:response to reactive oxygen species"/>
    <property type="evidence" value="ECO:0007669"/>
    <property type="project" value="InterPro"/>
</dbReference>
<keyword evidence="15" id="KW-0521">NADP</keyword>
<dbReference type="PROSITE" id="PS00573">
    <property type="entry name" value="PYRIDINE_REDOX_2"/>
    <property type="match status" value="1"/>
</dbReference>
<reference evidence="19 20" key="1">
    <citation type="journal article" date="2019" name="Int. J. Syst. Evol. Microbiol.">
        <title>Anaerobacillus alkaliphilus sp. nov., a novel alkaliphilic and moderately halophilic bacterium.</title>
        <authorList>
            <person name="Borsodi A.K."/>
            <person name="Aszalos J.M."/>
            <person name="Bihari P."/>
            <person name="Nagy I."/>
            <person name="Schumann P."/>
            <person name="Sproer C."/>
            <person name="Kovacs A.L."/>
            <person name="Boka K."/>
            <person name="Dobosy P."/>
            <person name="Ovari M."/>
            <person name="Szili-Kovacs T."/>
            <person name="Toth E."/>
        </authorList>
    </citation>
    <scope>NUCLEOTIDE SEQUENCE [LARGE SCALE GENOMIC DNA]</scope>
    <source>
        <strain evidence="19 20">B16-10</strain>
    </source>
</reference>
<dbReference type="InterPro" id="IPR008255">
    <property type="entry name" value="Pyr_nucl-diS_OxRdtase_2_AS"/>
</dbReference>
<comment type="caution">
    <text evidence="19">The sequence shown here is derived from an EMBL/GenBank/DDBJ whole genome shotgun (WGS) entry which is preliminary data.</text>
</comment>
<evidence type="ECO:0000256" key="14">
    <source>
        <dbReference type="ARBA" id="ARBA00083479"/>
    </source>
</evidence>
<evidence type="ECO:0000256" key="5">
    <source>
        <dbReference type="ARBA" id="ARBA00022827"/>
    </source>
</evidence>
<comment type="cofactor">
    <cofactor evidence="15">
        <name>FAD</name>
        <dbReference type="ChEBI" id="CHEBI:57692"/>
    </cofactor>
    <text evidence="15">Binds 1 FAD per subunit.</text>
</comment>
<dbReference type="NCBIfam" id="TIGR03140">
    <property type="entry name" value="AhpF"/>
    <property type="match status" value="1"/>
</dbReference>
<dbReference type="InterPro" id="IPR036188">
    <property type="entry name" value="FAD/NAD-bd_sf"/>
</dbReference>
<accession>A0A4Q0VXS8</accession>
<dbReference type="GO" id="GO:0102039">
    <property type="term" value="F:NADH-dependent peroxiredoxin activity"/>
    <property type="evidence" value="ECO:0007669"/>
    <property type="project" value="InterPro"/>
</dbReference>
<dbReference type="Gene3D" id="3.50.50.60">
    <property type="entry name" value="FAD/NAD(P)-binding domain"/>
    <property type="match status" value="2"/>
</dbReference>
<keyword evidence="7 15" id="KW-0520">NAD</keyword>
<dbReference type="InterPro" id="IPR012336">
    <property type="entry name" value="Thioredoxin-like_fold"/>
</dbReference>
<feature type="domain" description="FAD/NAD(P)-binding" evidence="17">
    <location>
        <begin position="209"/>
        <end position="488"/>
    </location>
</feature>
<evidence type="ECO:0000313" key="20">
    <source>
        <dbReference type="Proteomes" id="UP000290649"/>
    </source>
</evidence>
<evidence type="ECO:0000256" key="15">
    <source>
        <dbReference type="PIRSR" id="PIRSR000238-1"/>
    </source>
</evidence>
<evidence type="ECO:0000256" key="16">
    <source>
        <dbReference type="PIRSR" id="PIRSR000238-2"/>
    </source>
</evidence>
<feature type="binding site" evidence="15">
    <location>
        <begin position="469"/>
        <end position="479"/>
    </location>
    <ligand>
        <name>FAD</name>
        <dbReference type="ChEBI" id="CHEBI:57692"/>
    </ligand>
</feature>
<dbReference type="PIRSF" id="PIRSF000238">
    <property type="entry name" value="AhpF"/>
    <property type="match status" value="1"/>
</dbReference>
<feature type="binding site" evidence="15">
    <location>
        <begin position="210"/>
        <end position="225"/>
    </location>
    <ligand>
        <name>FAD</name>
        <dbReference type="ChEBI" id="CHEBI:57692"/>
    </ligand>
</feature>
<dbReference type="InterPro" id="IPR023753">
    <property type="entry name" value="FAD/NAD-binding_dom"/>
</dbReference>
<evidence type="ECO:0000256" key="2">
    <source>
        <dbReference type="ARBA" id="ARBA00011738"/>
    </source>
</evidence>
<feature type="binding site" evidence="15">
    <location>
        <begin position="349"/>
        <end position="363"/>
    </location>
    <ligand>
        <name>NAD(+)</name>
        <dbReference type="ChEBI" id="CHEBI:57540"/>
    </ligand>
</feature>
<keyword evidence="4" id="KW-0285">Flavoprotein</keyword>
<evidence type="ECO:0000259" key="17">
    <source>
        <dbReference type="Pfam" id="PF07992"/>
    </source>
</evidence>
<dbReference type="AlphaFoldDB" id="A0A4Q0VXS8"/>
<evidence type="ECO:0000256" key="4">
    <source>
        <dbReference type="ARBA" id="ARBA00022630"/>
    </source>
</evidence>
<dbReference type="PRINTS" id="PR00469">
    <property type="entry name" value="PNDRDTASEII"/>
</dbReference>
<dbReference type="Pfam" id="PF13192">
    <property type="entry name" value="Thioredoxin_3"/>
    <property type="match status" value="1"/>
</dbReference>
<dbReference type="OrthoDB" id="9806179at2"/>
<dbReference type="InterPro" id="IPR036249">
    <property type="entry name" value="Thioredoxin-like_sf"/>
</dbReference>
<keyword evidence="8" id="KW-0830">Ubiquinone</keyword>
<dbReference type="InterPro" id="IPR044141">
    <property type="entry name" value="AhpF_NTD_C"/>
</dbReference>
<dbReference type="CDD" id="cd02974">
    <property type="entry name" value="AhpF_NTD_N"/>
    <property type="match status" value="1"/>
</dbReference>
<dbReference type="GO" id="GO:0032991">
    <property type="term" value="C:protein-containing complex"/>
    <property type="evidence" value="ECO:0007669"/>
    <property type="project" value="UniProtKB-ARBA"/>
</dbReference>
<dbReference type="Gene3D" id="3.40.30.80">
    <property type="match status" value="1"/>
</dbReference>
<comment type="catalytic activity">
    <reaction evidence="11">
        <text>a ubiquinone + NADH + 5 H(+)(in) = a ubiquinol + NAD(+) + 4 H(+)(out)</text>
        <dbReference type="Rhea" id="RHEA:29091"/>
        <dbReference type="Rhea" id="RHEA-COMP:9565"/>
        <dbReference type="Rhea" id="RHEA-COMP:9566"/>
        <dbReference type="ChEBI" id="CHEBI:15378"/>
        <dbReference type="ChEBI" id="CHEBI:16389"/>
        <dbReference type="ChEBI" id="CHEBI:17976"/>
        <dbReference type="ChEBI" id="CHEBI:57540"/>
        <dbReference type="ChEBI" id="CHEBI:57945"/>
        <dbReference type="EC" id="7.1.1.2"/>
    </reaction>
</comment>
<gene>
    <name evidence="19" type="ORF">DS745_06240</name>
</gene>
<evidence type="ECO:0000313" key="19">
    <source>
        <dbReference type="EMBL" id="RXJ02568.1"/>
    </source>
</evidence>
<comment type="similarity">
    <text evidence="1">Belongs to the class-II pyridine nucleotide-disulfide oxidoreductase family.</text>
</comment>
<evidence type="ECO:0000256" key="9">
    <source>
        <dbReference type="ARBA" id="ARBA00023157"/>
    </source>
</evidence>
<dbReference type="SUPFAM" id="SSF52833">
    <property type="entry name" value="Thioredoxin-like"/>
    <property type="match status" value="2"/>
</dbReference>
<protein>
    <recommendedName>
        <fullName evidence="13">NADH dehydrogenase</fullName>
        <ecNumber evidence="3">7.1.1.2</ecNumber>
    </recommendedName>
    <alternativeName>
        <fullName evidence="14">Alkyl hydroperoxide reductase</fullName>
    </alternativeName>
</protein>
<dbReference type="GO" id="GO:0050660">
    <property type="term" value="F:flavin adenine dinucleotide binding"/>
    <property type="evidence" value="ECO:0007669"/>
    <property type="project" value="InterPro"/>
</dbReference>
<dbReference type="CDD" id="cd03026">
    <property type="entry name" value="AhpF_NTD_C"/>
    <property type="match status" value="1"/>
</dbReference>
<evidence type="ECO:0000256" key="12">
    <source>
        <dbReference type="ARBA" id="ARBA00056454"/>
    </source>
</evidence>